<dbReference type="EMBL" id="AMQM01001146">
    <property type="status" value="NOT_ANNOTATED_CDS"/>
    <property type="molecule type" value="Genomic_DNA"/>
</dbReference>
<dbReference type="RefSeq" id="XP_009023075.1">
    <property type="nucleotide sequence ID" value="XM_009024827.1"/>
</dbReference>
<dbReference type="PROSITE" id="PS50082">
    <property type="entry name" value="WD_REPEATS_2"/>
    <property type="match status" value="1"/>
</dbReference>
<proteinExistence type="inferred from homology"/>
<evidence type="ECO:0000313" key="13">
    <source>
        <dbReference type="EnsemblMetazoa" id="HelroP162704"/>
    </source>
</evidence>
<dbReference type="GeneID" id="20199711"/>
<dbReference type="STRING" id="6412.T1ET11"/>
<comment type="similarity">
    <text evidence="2">Belongs to the dynein intermediate chain family.</text>
</comment>
<dbReference type="InterPro" id="IPR001680">
    <property type="entry name" value="WD40_rpt"/>
</dbReference>
<sequence>MYKAHYLSVYKVQWNDYHPDIFISCSADWTIKIWDVSVKTLEPMFLFDLGCSVEDVAWAPYSSTIFAAVTSSGHDKKAFEAETQMMSPEEKEKVRRETEYKYLENIISMARLGAKVTD</sequence>
<dbReference type="InterPro" id="IPR015943">
    <property type="entry name" value="WD40/YVTN_repeat-like_dom_sf"/>
</dbReference>
<evidence type="ECO:0000256" key="4">
    <source>
        <dbReference type="ARBA" id="ARBA00022574"/>
    </source>
</evidence>
<evidence type="ECO:0000256" key="8">
    <source>
        <dbReference type="ARBA" id="ARBA00023175"/>
    </source>
</evidence>
<evidence type="ECO:0000256" key="7">
    <source>
        <dbReference type="ARBA" id="ARBA00023017"/>
    </source>
</evidence>
<evidence type="ECO:0000256" key="11">
    <source>
        <dbReference type="PROSITE-ProRule" id="PRU00221"/>
    </source>
</evidence>
<dbReference type="CTD" id="20199711"/>
<keyword evidence="14" id="KW-1185">Reference proteome</keyword>
<evidence type="ECO:0000313" key="14">
    <source>
        <dbReference type="Proteomes" id="UP000015101"/>
    </source>
</evidence>
<keyword evidence="6" id="KW-0677">Repeat</keyword>
<keyword evidence="10" id="KW-0966">Cell projection</keyword>
<dbReference type="InterPro" id="IPR050687">
    <property type="entry name" value="Dynein_IC"/>
</dbReference>
<dbReference type="OrthoDB" id="10261376at2759"/>
<keyword evidence="7" id="KW-0243">Dynein</keyword>
<organism evidence="13 14">
    <name type="scientific">Helobdella robusta</name>
    <name type="common">Californian leech</name>
    <dbReference type="NCBI Taxonomy" id="6412"/>
    <lineage>
        <taxon>Eukaryota</taxon>
        <taxon>Metazoa</taxon>
        <taxon>Spiralia</taxon>
        <taxon>Lophotrochozoa</taxon>
        <taxon>Annelida</taxon>
        <taxon>Clitellata</taxon>
        <taxon>Hirudinea</taxon>
        <taxon>Rhynchobdellida</taxon>
        <taxon>Glossiphoniidae</taxon>
        <taxon>Helobdella</taxon>
    </lineage>
</organism>
<keyword evidence="5" id="KW-0493">Microtubule</keyword>
<dbReference type="SUPFAM" id="SSF50978">
    <property type="entry name" value="WD40 repeat-like"/>
    <property type="match status" value="1"/>
</dbReference>
<dbReference type="PROSITE" id="PS50294">
    <property type="entry name" value="WD_REPEATS_REGION"/>
    <property type="match status" value="1"/>
</dbReference>
<evidence type="ECO:0000256" key="2">
    <source>
        <dbReference type="ARBA" id="ARBA00011059"/>
    </source>
</evidence>
<accession>T1ET11</accession>
<gene>
    <name evidence="13" type="primary">20199711</name>
    <name evidence="12" type="ORF">HELRODRAFT_162704</name>
</gene>
<keyword evidence="4 11" id="KW-0853">WD repeat</keyword>
<dbReference type="KEGG" id="hro:HELRODRAFT_162704"/>
<dbReference type="InterPro" id="IPR036322">
    <property type="entry name" value="WD40_repeat_dom_sf"/>
</dbReference>
<keyword evidence="9" id="KW-0206">Cytoskeleton</keyword>
<dbReference type="Gene3D" id="2.130.10.10">
    <property type="entry name" value="YVTN repeat-like/Quinoprotein amine dehydrogenase"/>
    <property type="match status" value="1"/>
</dbReference>
<evidence type="ECO:0000256" key="1">
    <source>
        <dbReference type="ARBA" id="ARBA00004430"/>
    </source>
</evidence>
<dbReference type="PANTHER" id="PTHR12442:SF11">
    <property type="entry name" value="DYNEIN AXONEMAL INTERMEDIATE CHAIN 1"/>
    <property type="match status" value="1"/>
</dbReference>
<evidence type="ECO:0000256" key="3">
    <source>
        <dbReference type="ARBA" id="ARBA00022490"/>
    </source>
</evidence>
<evidence type="ECO:0000256" key="9">
    <source>
        <dbReference type="ARBA" id="ARBA00023212"/>
    </source>
</evidence>
<evidence type="ECO:0000256" key="10">
    <source>
        <dbReference type="ARBA" id="ARBA00023273"/>
    </source>
</evidence>
<reference evidence="12 14" key="2">
    <citation type="journal article" date="2013" name="Nature">
        <title>Insights into bilaterian evolution from three spiralian genomes.</title>
        <authorList>
            <person name="Simakov O."/>
            <person name="Marletaz F."/>
            <person name="Cho S.J."/>
            <person name="Edsinger-Gonzales E."/>
            <person name="Havlak P."/>
            <person name="Hellsten U."/>
            <person name="Kuo D.H."/>
            <person name="Larsson T."/>
            <person name="Lv J."/>
            <person name="Arendt D."/>
            <person name="Savage R."/>
            <person name="Osoegawa K."/>
            <person name="de Jong P."/>
            <person name="Grimwood J."/>
            <person name="Chapman J.A."/>
            <person name="Shapiro H."/>
            <person name="Aerts A."/>
            <person name="Otillar R.P."/>
            <person name="Terry A.Y."/>
            <person name="Boore J.L."/>
            <person name="Grigoriev I.V."/>
            <person name="Lindberg D.R."/>
            <person name="Seaver E.C."/>
            <person name="Weisblat D.A."/>
            <person name="Putnam N.H."/>
            <person name="Rokhsar D.S."/>
        </authorList>
    </citation>
    <scope>NUCLEOTIDE SEQUENCE</scope>
</reference>
<keyword evidence="3" id="KW-0963">Cytoplasm</keyword>
<evidence type="ECO:0000313" key="12">
    <source>
        <dbReference type="EMBL" id="ESN99196.1"/>
    </source>
</evidence>
<dbReference type="Proteomes" id="UP000015101">
    <property type="component" value="Unassembled WGS sequence"/>
</dbReference>
<name>T1ET11_HELRO</name>
<protein>
    <submittedName>
        <fullName evidence="12 13">Uncharacterized protein</fullName>
    </submittedName>
</protein>
<reference evidence="14" key="1">
    <citation type="submission" date="2012-12" db="EMBL/GenBank/DDBJ databases">
        <authorList>
            <person name="Hellsten U."/>
            <person name="Grimwood J."/>
            <person name="Chapman J.A."/>
            <person name="Shapiro H."/>
            <person name="Aerts A."/>
            <person name="Otillar R.P."/>
            <person name="Terry A.Y."/>
            <person name="Boore J.L."/>
            <person name="Simakov O."/>
            <person name="Marletaz F."/>
            <person name="Cho S.-J."/>
            <person name="Edsinger-Gonzales E."/>
            <person name="Havlak P."/>
            <person name="Kuo D.-H."/>
            <person name="Larsson T."/>
            <person name="Lv J."/>
            <person name="Arendt D."/>
            <person name="Savage R."/>
            <person name="Osoegawa K."/>
            <person name="de Jong P."/>
            <person name="Lindberg D.R."/>
            <person name="Seaver E.C."/>
            <person name="Weisblat D.A."/>
            <person name="Putnam N.H."/>
            <person name="Grigoriev I.V."/>
            <person name="Rokhsar D.S."/>
        </authorList>
    </citation>
    <scope>NUCLEOTIDE SEQUENCE</scope>
</reference>
<dbReference type="Pfam" id="PF00400">
    <property type="entry name" value="WD40"/>
    <property type="match status" value="1"/>
</dbReference>
<feature type="repeat" description="WD" evidence="11">
    <location>
        <begin position="2"/>
        <end position="37"/>
    </location>
</feature>
<dbReference type="GO" id="GO:0030286">
    <property type="term" value="C:dynein complex"/>
    <property type="evidence" value="ECO:0007669"/>
    <property type="project" value="UniProtKB-KW"/>
</dbReference>
<dbReference type="GO" id="GO:0005930">
    <property type="term" value="C:axoneme"/>
    <property type="evidence" value="ECO:0007669"/>
    <property type="project" value="UniProtKB-SubCell"/>
</dbReference>
<dbReference type="EnsemblMetazoa" id="HelroT162704">
    <property type="protein sequence ID" value="HelroP162704"/>
    <property type="gene ID" value="HelroG162704"/>
</dbReference>
<evidence type="ECO:0000256" key="5">
    <source>
        <dbReference type="ARBA" id="ARBA00022701"/>
    </source>
</evidence>
<dbReference type="AlphaFoldDB" id="T1ET11"/>
<comment type="subcellular location">
    <subcellularLocation>
        <location evidence="1">Cytoplasm</location>
        <location evidence="1">Cytoskeleton</location>
        <location evidence="1">Cilium axoneme</location>
    </subcellularLocation>
</comment>
<keyword evidence="8" id="KW-0505">Motor protein</keyword>
<dbReference type="InParanoid" id="T1ET11"/>
<dbReference type="EMBL" id="KB097143">
    <property type="protein sequence ID" value="ESN99196.1"/>
    <property type="molecule type" value="Genomic_DNA"/>
</dbReference>
<dbReference type="eggNOG" id="KOG1587">
    <property type="taxonomic scope" value="Eukaryota"/>
</dbReference>
<dbReference type="GO" id="GO:0005874">
    <property type="term" value="C:microtubule"/>
    <property type="evidence" value="ECO:0007669"/>
    <property type="project" value="UniProtKB-KW"/>
</dbReference>
<dbReference type="PANTHER" id="PTHR12442">
    <property type="entry name" value="DYNEIN INTERMEDIATE CHAIN"/>
    <property type="match status" value="1"/>
</dbReference>
<dbReference type="HOGENOM" id="CLU_2075698_0_0_1"/>
<evidence type="ECO:0000256" key="6">
    <source>
        <dbReference type="ARBA" id="ARBA00022737"/>
    </source>
</evidence>
<reference evidence="13" key="3">
    <citation type="submission" date="2015-06" db="UniProtKB">
        <authorList>
            <consortium name="EnsemblMetazoa"/>
        </authorList>
    </citation>
    <scope>IDENTIFICATION</scope>
</reference>